<evidence type="ECO:0000256" key="1">
    <source>
        <dbReference type="SAM" id="MobiDB-lite"/>
    </source>
</evidence>
<name>A0A6B0VLF6_9EURY</name>
<organism evidence="3 4">
    <name type="scientific">Natronorubrum halalkaliphilum</name>
    <dbReference type="NCBI Taxonomy" id="2691917"/>
    <lineage>
        <taxon>Archaea</taxon>
        <taxon>Methanobacteriati</taxon>
        <taxon>Methanobacteriota</taxon>
        <taxon>Stenosarchaea group</taxon>
        <taxon>Halobacteria</taxon>
        <taxon>Halobacteriales</taxon>
        <taxon>Natrialbaceae</taxon>
        <taxon>Natronorubrum</taxon>
    </lineage>
</organism>
<dbReference type="InterPro" id="IPR055995">
    <property type="entry name" value="DUF7573"/>
</dbReference>
<dbReference type="AlphaFoldDB" id="A0A6B0VLF6"/>
<gene>
    <name evidence="3" type="ORF">GS429_04890</name>
</gene>
<protein>
    <recommendedName>
        <fullName evidence="2">DUF7573 domain-containing protein</fullName>
    </recommendedName>
</protein>
<feature type="region of interest" description="Disordered" evidence="1">
    <location>
        <begin position="1"/>
        <end position="53"/>
    </location>
</feature>
<sequence length="87" mass="9359">MTDDATLTDFGSAASDDGDGNGDAHESDDGDAAATDETQPETNSHESDDTGLSTYAWGEYTCHRCETETGRVWRDDGEFVCPACKSW</sequence>
<dbReference type="EMBL" id="WUYX01000019">
    <property type="protein sequence ID" value="MXV61409.1"/>
    <property type="molecule type" value="Genomic_DNA"/>
</dbReference>
<evidence type="ECO:0000313" key="4">
    <source>
        <dbReference type="Proteomes" id="UP000434101"/>
    </source>
</evidence>
<reference evidence="3 4" key="1">
    <citation type="submission" date="2020-01" db="EMBL/GenBank/DDBJ databases">
        <title>Natronorubrum sp. JWXQ-INN 674 isolated from Inner Mongolia Autonomous Region of China.</title>
        <authorList>
            <person name="Xue Q."/>
        </authorList>
    </citation>
    <scope>NUCLEOTIDE SEQUENCE [LARGE SCALE GENOMIC DNA]</scope>
    <source>
        <strain evidence="3 4">JWXQ-INN-674</strain>
    </source>
</reference>
<comment type="caution">
    <text evidence="3">The sequence shown here is derived from an EMBL/GenBank/DDBJ whole genome shotgun (WGS) entry which is preliminary data.</text>
</comment>
<evidence type="ECO:0000313" key="3">
    <source>
        <dbReference type="EMBL" id="MXV61409.1"/>
    </source>
</evidence>
<accession>A0A6B0VLF6</accession>
<evidence type="ECO:0000259" key="2">
    <source>
        <dbReference type="Pfam" id="PF24458"/>
    </source>
</evidence>
<dbReference type="Pfam" id="PF24458">
    <property type="entry name" value="DUF7573"/>
    <property type="match status" value="1"/>
</dbReference>
<dbReference type="Proteomes" id="UP000434101">
    <property type="component" value="Unassembled WGS sequence"/>
</dbReference>
<dbReference type="RefSeq" id="WP_160063267.1">
    <property type="nucleotide sequence ID" value="NZ_WUYX01000019.1"/>
</dbReference>
<proteinExistence type="predicted"/>
<keyword evidence="4" id="KW-1185">Reference proteome</keyword>
<feature type="domain" description="DUF7573" evidence="2">
    <location>
        <begin position="52"/>
        <end position="87"/>
    </location>
</feature>